<evidence type="ECO:0000259" key="1">
    <source>
        <dbReference type="Pfam" id="PF24963"/>
    </source>
</evidence>
<evidence type="ECO:0000313" key="3">
    <source>
        <dbReference type="Proteomes" id="UP000177996"/>
    </source>
</evidence>
<feature type="domain" description="DUF7768" evidence="1">
    <location>
        <begin position="3"/>
        <end position="106"/>
    </location>
</feature>
<sequence length="169" mass="18639">MRRVLLESPYKGKDWSETEENIRYARACMHDCILRGDAPFASHLLYTQEGILDDKVHGERELGIEAGLLWGEGAAVTVVYVDRGISDGMKKGIKRAKEFGRPVEYRSLHDKLAQIESIVTDQGNGGSFCGACGFHLVTEKIHELEHCPKCKRTLVAGGPTTSTLSGSDF</sequence>
<accession>A0A1G2D483</accession>
<reference evidence="2 3" key="1">
    <citation type="journal article" date="2016" name="Nat. Commun.">
        <title>Thousands of microbial genomes shed light on interconnected biogeochemical processes in an aquifer system.</title>
        <authorList>
            <person name="Anantharaman K."/>
            <person name="Brown C.T."/>
            <person name="Hug L.A."/>
            <person name="Sharon I."/>
            <person name="Castelle C.J."/>
            <person name="Probst A.J."/>
            <person name="Thomas B.C."/>
            <person name="Singh A."/>
            <person name="Wilkins M.J."/>
            <person name="Karaoz U."/>
            <person name="Brodie E.L."/>
            <person name="Williams K.H."/>
            <person name="Hubbard S.S."/>
            <person name="Banfield J.F."/>
        </authorList>
    </citation>
    <scope>NUCLEOTIDE SEQUENCE [LARGE SCALE GENOMIC DNA]</scope>
</reference>
<dbReference type="Gene3D" id="3.40.50.10400">
    <property type="entry name" value="Hypothetical protein PA1492"/>
    <property type="match status" value="1"/>
</dbReference>
<dbReference type="Proteomes" id="UP000177996">
    <property type="component" value="Unassembled WGS sequence"/>
</dbReference>
<dbReference type="Pfam" id="PF24963">
    <property type="entry name" value="DUF7768"/>
    <property type="match status" value="1"/>
</dbReference>
<comment type="caution">
    <text evidence="2">The sequence shown here is derived from an EMBL/GenBank/DDBJ whole genome shotgun (WGS) entry which is preliminary data.</text>
</comment>
<organism evidence="2 3">
    <name type="scientific">Candidatus Lloydbacteria bacterium RIFCSPHIGHO2_02_FULL_50_13</name>
    <dbReference type="NCBI Taxonomy" id="1798661"/>
    <lineage>
        <taxon>Bacteria</taxon>
        <taxon>Candidatus Lloydiibacteriota</taxon>
    </lineage>
</organism>
<protein>
    <recommendedName>
        <fullName evidence="1">DUF7768 domain-containing protein</fullName>
    </recommendedName>
</protein>
<evidence type="ECO:0000313" key="2">
    <source>
        <dbReference type="EMBL" id="OGZ07770.1"/>
    </source>
</evidence>
<name>A0A1G2D483_9BACT</name>
<dbReference type="STRING" id="1798661.A3D65_01570"/>
<dbReference type="EMBL" id="MHLL01000053">
    <property type="protein sequence ID" value="OGZ07770.1"/>
    <property type="molecule type" value="Genomic_DNA"/>
</dbReference>
<gene>
    <name evidence="2" type="ORF">A3D65_01570</name>
</gene>
<proteinExistence type="predicted"/>
<dbReference type="AlphaFoldDB" id="A0A1G2D483"/>
<dbReference type="InterPro" id="IPR056670">
    <property type="entry name" value="DUF7768"/>
</dbReference>